<feature type="non-terminal residue" evidence="2">
    <location>
        <position position="1"/>
    </location>
</feature>
<dbReference type="Pfam" id="PF20151">
    <property type="entry name" value="DUF6533"/>
    <property type="match status" value="1"/>
</dbReference>
<sequence length="82" mass="9693">IIFYNHILTFSTEYRLIWHVEWKAPKVLFLLIRYIVPLCLLLQTHCAYDSFSFTLKVSTWTRCISLEITEFANSGVTDLVSY</sequence>
<name>A0A6A4I580_9AGAR</name>
<evidence type="ECO:0000313" key="3">
    <source>
        <dbReference type="Proteomes" id="UP000799118"/>
    </source>
</evidence>
<organism evidence="2 3">
    <name type="scientific">Gymnopus androsaceus JB14</name>
    <dbReference type="NCBI Taxonomy" id="1447944"/>
    <lineage>
        <taxon>Eukaryota</taxon>
        <taxon>Fungi</taxon>
        <taxon>Dikarya</taxon>
        <taxon>Basidiomycota</taxon>
        <taxon>Agaricomycotina</taxon>
        <taxon>Agaricomycetes</taxon>
        <taxon>Agaricomycetidae</taxon>
        <taxon>Agaricales</taxon>
        <taxon>Marasmiineae</taxon>
        <taxon>Omphalotaceae</taxon>
        <taxon>Gymnopus</taxon>
    </lineage>
</organism>
<dbReference type="InterPro" id="IPR045340">
    <property type="entry name" value="DUF6533"/>
</dbReference>
<feature type="domain" description="DUF6533" evidence="1">
    <location>
        <begin position="1"/>
        <end position="38"/>
    </location>
</feature>
<dbReference type="OrthoDB" id="2638860at2759"/>
<evidence type="ECO:0000313" key="2">
    <source>
        <dbReference type="EMBL" id="KAE9405060.1"/>
    </source>
</evidence>
<dbReference type="AlphaFoldDB" id="A0A6A4I580"/>
<gene>
    <name evidence="2" type="ORF">BT96DRAFT_812773</name>
</gene>
<proteinExistence type="predicted"/>
<keyword evidence="3" id="KW-1185">Reference proteome</keyword>
<accession>A0A6A4I580</accession>
<dbReference type="Proteomes" id="UP000799118">
    <property type="component" value="Unassembled WGS sequence"/>
</dbReference>
<evidence type="ECO:0000259" key="1">
    <source>
        <dbReference type="Pfam" id="PF20151"/>
    </source>
</evidence>
<dbReference type="EMBL" id="ML769412">
    <property type="protein sequence ID" value="KAE9405060.1"/>
    <property type="molecule type" value="Genomic_DNA"/>
</dbReference>
<reference evidence="2" key="1">
    <citation type="journal article" date="2019" name="Environ. Microbiol.">
        <title>Fungal ecological strategies reflected in gene transcription - a case study of two litter decomposers.</title>
        <authorList>
            <person name="Barbi F."/>
            <person name="Kohler A."/>
            <person name="Barry K."/>
            <person name="Baskaran P."/>
            <person name="Daum C."/>
            <person name="Fauchery L."/>
            <person name="Ihrmark K."/>
            <person name="Kuo A."/>
            <person name="LaButti K."/>
            <person name="Lipzen A."/>
            <person name="Morin E."/>
            <person name="Grigoriev I.V."/>
            <person name="Henrissat B."/>
            <person name="Lindahl B."/>
            <person name="Martin F."/>
        </authorList>
    </citation>
    <scope>NUCLEOTIDE SEQUENCE</scope>
    <source>
        <strain evidence="2">JB14</strain>
    </source>
</reference>
<protein>
    <recommendedName>
        <fullName evidence="1">DUF6533 domain-containing protein</fullName>
    </recommendedName>
</protein>